<organism evidence="2 3">
    <name type="scientific">Clytia hemisphaerica</name>
    <dbReference type="NCBI Taxonomy" id="252671"/>
    <lineage>
        <taxon>Eukaryota</taxon>
        <taxon>Metazoa</taxon>
        <taxon>Cnidaria</taxon>
        <taxon>Hydrozoa</taxon>
        <taxon>Hydroidolina</taxon>
        <taxon>Leptothecata</taxon>
        <taxon>Obeliida</taxon>
        <taxon>Clytiidae</taxon>
        <taxon>Clytia</taxon>
    </lineage>
</organism>
<dbReference type="AlphaFoldDB" id="A0A7M5WY42"/>
<feature type="region of interest" description="Disordered" evidence="1">
    <location>
        <begin position="1"/>
        <end position="24"/>
    </location>
</feature>
<name>A0A7M5WY42_9CNID</name>
<keyword evidence="3" id="KW-1185">Reference proteome</keyword>
<sequence length="174" mass="20020">MKRPSTSSGKTPTKLFRPKKSLPASDTISDTKDVVGYVGCVTPIKVNQSNTREYFTVHIKTSKVDFCRVMVSNHRQLRRVRQDFVNRFHNHEAVTLKKLKPGADILFFNNYSEVLVYDEVMSFQLNDADRVPVADIDDQGLVLSMFGKFKFCGEVKNKPYNKADERQRVDRLLN</sequence>
<accession>A0A7M5WY42</accession>
<reference evidence="2" key="1">
    <citation type="submission" date="2021-01" db="UniProtKB">
        <authorList>
            <consortium name="EnsemblMetazoa"/>
        </authorList>
    </citation>
    <scope>IDENTIFICATION</scope>
</reference>
<evidence type="ECO:0000256" key="1">
    <source>
        <dbReference type="SAM" id="MobiDB-lite"/>
    </source>
</evidence>
<protein>
    <submittedName>
        <fullName evidence="2">Uncharacterized protein</fullName>
    </submittedName>
</protein>
<evidence type="ECO:0000313" key="2">
    <source>
        <dbReference type="EnsemblMetazoa" id="CLYHEMP014937.1"/>
    </source>
</evidence>
<dbReference type="EnsemblMetazoa" id="CLYHEMT014937.1">
    <property type="protein sequence ID" value="CLYHEMP014937.1"/>
    <property type="gene ID" value="CLYHEMG014937"/>
</dbReference>
<evidence type="ECO:0000313" key="3">
    <source>
        <dbReference type="Proteomes" id="UP000594262"/>
    </source>
</evidence>
<proteinExistence type="predicted"/>
<dbReference type="Proteomes" id="UP000594262">
    <property type="component" value="Unplaced"/>
</dbReference>
<feature type="compositionally biased region" description="Polar residues" evidence="1">
    <location>
        <begin position="1"/>
        <end position="11"/>
    </location>
</feature>